<dbReference type="EMBL" id="MDYQ01000037">
    <property type="protein sequence ID" value="PRP85914.1"/>
    <property type="molecule type" value="Genomic_DNA"/>
</dbReference>
<name>A0A2P6NPN5_9EUKA</name>
<feature type="transmembrane region" description="Helical" evidence="2">
    <location>
        <begin position="6"/>
        <end position="25"/>
    </location>
</feature>
<keyword evidence="2" id="KW-0472">Membrane</keyword>
<sequence length="118" mass="13700">MSFNRTSASSVWLLIVFVSIFRLRWKIYLGSTRGRSCQITSHMSSNNERMGEFSSSYSYKSYSRRNDEEPTIRGERGMTEGFFDASGKAHITRQTRTPFGNARLRNRESERAIDGRRD</sequence>
<feature type="region of interest" description="Disordered" evidence="1">
    <location>
        <begin position="99"/>
        <end position="118"/>
    </location>
</feature>
<reference evidence="3 4" key="1">
    <citation type="journal article" date="2018" name="Genome Biol. Evol.">
        <title>Multiple Roots of Fruiting Body Formation in Amoebozoa.</title>
        <authorList>
            <person name="Hillmann F."/>
            <person name="Forbes G."/>
            <person name="Novohradska S."/>
            <person name="Ferling I."/>
            <person name="Riege K."/>
            <person name="Groth M."/>
            <person name="Westermann M."/>
            <person name="Marz M."/>
            <person name="Spaller T."/>
            <person name="Winckler T."/>
            <person name="Schaap P."/>
            <person name="Glockner G."/>
        </authorList>
    </citation>
    <scope>NUCLEOTIDE SEQUENCE [LARGE SCALE GENOMIC DNA]</scope>
    <source>
        <strain evidence="3 4">Jena</strain>
    </source>
</reference>
<gene>
    <name evidence="3" type="ORF">PROFUN_06036</name>
</gene>
<feature type="compositionally biased region" description="Basic and acidic residues" evidence="1">
    <location>
        <begin position="105"/>
        <end position="118"/>
    </location>
</feature>
<organism evidence="3 4">
    <name type="scientific">Planoprotostelium fungivorum</name>
    <dbReference type="NCBI Taxonomy" id="1890364"/>
    <lineage>
        <taxon>Eukaryota</taxon>
        <taxon>Amoebozoa</taxon>
        <taxon>Evosea</taxon>
        <taxon>Variosea</taxon>
        <taxon>Cavosteliida</taxon>
        <taxon>Cavosteliaceae</taxon>
        <taxon>Planoprotostelium</taxon>
    </lineage>
</organism>
<protein>
    <submittedName>
        <fullName evidence="3">Uncharacterized protein</fullName>
    </submittedName>
</protein>
<keyword evidence="2" id="KW-0812">Transmembrane</keyword>
<feature type="region of interest" description="Disordered" evidence="1">
    <location>
        <begin position="60"/>
        <end position="79"/>
    </location>
</feature>
<keyword evidence="4" id="KW-1185">Reference proteome</keyword>
<dbReference type="Proteomes" id="UP000241769">
    <property type="component" value="Unassembled WGS sequence"/>
</dbReference>
<accession>A0A2P6NPN5</accession>
<feature type="compositionally biased region" description="Basic and acidic residues" evidence="1">
    <location>
        <begin position="64"/>
        <end position="78"/>
    </location>
</feature>
<dbReference type="AlphaFoldDB" id="A0A2P6NPN5"/>
<evidence type="ECO:0000256" key="2">
    <source>
        <dbReference type="SAM" id="Phobius"/>
    </source>
</evidence>
<proteinExistence type="predicted"/>
<dbReference type="InParanoid" id="A0A2P6NPN5"/>
<keyword evidence="2" id="KW-1133">Transmembrane helix</keyword>
<evidence type="ECO:0000256" key="1">
    <source>
        <dbReference type="SAM" id="MobiDB-lite"/>
    </source>
</evidence>
<evidence type="ECO:0000313" key="3">
    <source>
        <dbReference type="EMBL" id="PRP85914.1"/>
    </source>
</evidence>
<comment type="caution">
    <text evidence="3">The sequence shown here is derived from an EMBL/GenBank/DDBJ whole genome shotgun (WGS) entry which is preliminary data.</text>
</comment>
<evidence type="ECO:0000313" key="4">
    <source>
        <dbReference type="Proteomes" id="UP000241769"/>
    </source>
</evidence>